<organism evidence="2 3">
    <name type="scientific">Saccharicrinis carchari</name>
    <dbReference type="NCBI Taxonomy" id="1168039"/>
    <lineage>
        <taxon>Bacteria</taxon>
        <taxon>Pseudomonadati</taxon>
        <taxon>Bacteroidota</taxon>
        <taxon>Bacteroidia</taxon>
        <taxon>Marinilabiliales</taxon>
        <taxon>Marinilabiliaceae</taxon>
        <taxon>Saccharicrinis</taxon>
    </lineage>
</organism>
<dbReference type="InterPro" id="IPR018530">
    <property type="entry name" value="SiaC"/>
</dbReference>
<dbReference type="Pfam" id="PF09345">
    <property type="entry name" value="SiaC"/>
    <property type="match status" value="1"/>
</dbReference>
<dbReference type="EMBL" id="FXTB01000001">
    <property type="protein sequence ID" value="SMO38049.1"/>
    <property type="molecule type" value="Genomic_DNA"/>
</dbReference>
<gene>
    <name evidence="2" type="ORF">SAMN06265379_101394</name>
</gene>
<sequence>MSMKSLIIDSTANSPKILFDPDTSSFEISGESRPENASVFYKPVMDWIKELETFFTEQDMPVNSPFIFKFRFEYFNSTSAKFILDFCKKLGRLHSLGHPIVVHWHYEEDDEDMLEVGQEMSRMSKFPFELVREAVG</sequence>
<name>A0A521ATB8_SACCC</name>
<evidence type="ECO:0000313" key="2">
    <source>
        <dbReference type="EMBL" id="SMO38049.1"/>
    </source>
</evidence>
<accession>A0A521ATB8</accession>
<proteinExistence type="predicted"/>
<keyword evidence="3" id="KW-1185">Reference proteome</keyword>
<reference evidence="2 3" key="1">
    <citation type="submission" date="2017-05" db="EMBL/GenBank/DDBJ databases">
        <authorList>
            <person name="Varghese N."/>
            <person name="Submissions S."/>
        </authorList>
    </citation>
    <scope>NUCLEOTIDE SEQUENCE [LARGE SCALE GENOMIC DNA]</scope>
    <source>
        <strain evidence="2 3">DSM 27040</strain>
    </source>
</reference>
<evidence type="ECO:0000313" key="3">
    <source>
        <dbReference type="Proteomes" id="UP000319040"/>
    </source>
</evidence>
<dbReference type="OrthoDB" id="5297629at2"/>
<dbReference type="Proteomes" id="UP000319040">
    <property type="component" value="Unassembled WGS sequence"/>
</dbReference>
<evidence type="ECO:0000259" key="1">
    <source>
        <dbReference type="Pfam" id="PF09345"/>
    </source>
</evidence>
<feature type="domain" description="SiaC family regulatory phosphoprotein" evidence="1">
    <location>
        <begin position="8"/>
        <end position="131"/>
    </location>
</feature>
<dbReference type="AlphaFoldDB" id="A0A521ATB8"/>
<protein>
    <recommendedName>
        <fullName evidence="1">SiaC family regulatory phosphoprotein domain-containing protein</fullName>
    </recommendedName>
</protein>